<dbReference type="EMBL" id="GBXM01002115">
    <property type="protein sequence ID" value="JAI06463.1"/>
    <property type="molecule type" value="Transcribed_RNA"/>
</dbReference>
<name>A0A0E9XUR4_ANGAN</name>
<accession>A0A0E9XUR4</accession>
<organism evidence="1">
    <name type="scientific">Anguilla anguilla</name>
    <name type="common">European freshwater eel</name>
    <name type="synonym">Muraena anguilla</name>
    <dbReference type="NCBI Taxonomy" id="7936"/>
    <lineage>
        <taxon>Eukaryota</taxon>
        <taxon>Metazoa</taxon>
        <taxon>Chordata</taxon>
        <taxon>Craniata</taxon>
        <taxon>Vertebrata</taxon>
        <taxon>Euteleostomi</taxon>
        <taxon>Actinopterygii</taxon>
        <taxon>Neopterygii</taxon>
        <taxon>Teleostei</taxon>
        <taxon>Anguilliformes</taxon>
        <taxon>Anguillidae</taxon>
        <taxon>Anguilla</taxon>
    </lineage>
</organism>
<reference evidence="1" key="1">
    <citation type="submission" date="2014-11" db="EMBL/GenBank/DDBJ databases">
        <authorList>
            <person name="Amaro Gonzalez C."/>
        </authorList>
    </citation>
    <scope>NUCLEOTIDE SEQUENCE</scope>
</reference>
<evidence type="ECO:0000313" key="1">
    <source>
        <dbReference type="EMBL" id="JAI06463.1"/>
    </source>
</evidence>
<reference evidence="1" key="2">
    <citation type="journal article" date="2015" name="Fish Shellfish Immunol.">
        <title>Early steps in the European eel (Anguilla anguilla)-Vibrio vulnificus interaction in the gills: Role of the RtxA13 toxin.</title>
        <authorList>
            <person name="Callol A."/>
            <person name="Pajuelo D."/>
            <person name="Ebbesson L."/>
            <person name="Teles M."/>
            <person name="MacKenzie S."/>
            <person name="Amaro C."/>
        </authorList>
    </citation>
    <scope>NUCLEOTIDE SEQUENCE</scope>
</reference>
<proteinExistence type="predicted"/>
<protein>
    <submittedName>
        <fullName evidence="1">Uncharacterized protein</fullName>
    </submittedName>
</protein>
<dbReference type="AlphaFoldDB" id="A0A0E9XUR4"/>
<sequence>MRQKFSLVAWVPMTINRFRIYSYFFREMIIF</sequence>